<dbReference type="InterPro" id="IPR023596">
    <property type="entry name" value="Peptidase_PrsW_arch/bac"/>
</dbReference>
<feature type="transmembrane region" description="Helical" evidence="12">
    <location>
        <begin position="69"/>
        <end position="88"/>
    </location>
</feature>
<feature type="transmembrane region" description="Helical" evidence="12">
    <location>
        <begin position="100"/>
        <end position="121"/>
    </location>
</feature>
<dbReference type="PANTHER" id="PTHR36844:SF1">
    <property type="entry name" value="PROTEASE PRSW"/>
    <property type="match status" value="1"/>
</dbReference>
<evidence type="ECO:0000256" key="11">
    <source>
        <dbReference type="PIRNR" id="PIRNR016933"/>
    </source>
</evidence>
<dbReference type="GO" id="GO:0005886">
    <property type="term" value="C:plasma membrane"/>
    <property type="evidence" value="ECO:0007669"/>
    <property type="project" value="UniProtKB-SubCell"/>
</dbReference>
<keyword evidence="5 11" id="KW-0645">Protease</keyword>
<dbReference type="AlphaFoldDB" id="A0A2U3AFU7"/>
<evidence type="ECO:0000256" key="5">
    <source>
        <dbReference type="ARBA" id="ARBA00022670"/>
    </source>
</evidence>
<evidence type="ECO:0000256" key="8">
    <source>
        <dbReference type="ARBA" id="ARBA00022989"/>
    </source>
</evidence>
<evidence type="ECO:0000256" key="9">
    <source>
        <dbReference type="ARBA" id="ARBA00023136"/>
    </source>
</evidence>
<evidence type="ECO:0000256" key="3">
    <source>
        <dbReference type="ARBA" id="ARBA00018997"/>
    </source>
</evidence>
<keyword evidence="16" id="KW-1185">Reference proteome</keyword>
<reference evidence="14 16" key="2">
    <citation type="submission" date="2019-03" db="EMBL/GenBank/DDBJ databases">
        <title>Genomic Encyclopedia of Type Strains, Phase IV (KMG-IV): sequencing the most valuable type-strain genomes for metagenomic binning, comparative biology and taxonomic classification.</title>
        <authorList>
            <person name="Goeker M."/>
        </authorList>
    </citation>
    <scope>NUCLEOTIDE SEQUENCE [LARGE SCALE GENOMIC DNA]</scope>
    <source>
        <strain evidence="14 16">DSM 20580</strain>
    </source>
</reference>
<evidence type="ECO:0000256" key="10">
    <source>
        <dbReference type="ARBA" id="ARBA00030345"/>
    </source>
</evidence>
<dbReference type="GO" id="GO:0008233">
    <property type="term" value="F:peptidase activity"/>
    <property type="evidence" value="ECO:0007669"/>
    <property type="project" value="UniProtKB-KW"/>
</dbReference>
<dbReference type="InterPro" id="IPR026898">
    <property type="entry name" value="PrsW"/>
</dbReference>
<dbReference type="Pfam" id="PF13367">
    <property type="entry name" value="PrsW-protease"/>
    <property type="match status" value="1"/>
</dbReference>
<feature type="transmembrane region" description="Helical" evidence="12">
    <location>
        <begin position="161"/>
        <end position="181"/>
    </location>
</feature>
<keyword evidence="6 12" id="KW-0812">Transmembrane</keyword>
<accession>A0A2U3AFU7</accession>
<evidence type="ECO:0000256" key="6">
    <source>
        <dbReference type="ARBA" id="ARBA00022692"/>
    </source>
</evidence>
<comment type="function">
    <text evidence="11">Involved in the degradation of specific anti-sigma factors.</text>
</comment>
<gene>
    <name evidence="13" type="primary">prsW</name>
    <name evidence="14" type="ORF">DFR61_11062</name>
    <name evidence="13" type="ORF">NCTC10597_00966</name>
</gene>
<evidence type="ECO:0000256" key="12">
    <source>
        <dbReference type="SAM" id="Phobius"/>
    </source>
</evidence>
<dbReference type="Proteomes" id="UP000294641">
    <property type="component" value="Unassembled WGS sequence"/>
</dbReference>
<keyword evidence="8 12" id="KW-1133">Transmembrane helix</keyword>
<keyword evidence="7 11" id="KW-0378">Hydrolase</keyword>
<evidence type="ECO:0000313" key="13">
    <source>
        <dbReference type="EMBL" id="STX09294.1"/>
    </source>
</evidence>
<dbReference type="OrthoDB" id="5504276at2"/>
<dbReference type="PANTHER" id="PTHR36844">
    <property type="entry name" value="PROTEASE PRSW"/>
    <property type="match status" value="1"/>
</dbReference>
<organism evidence="13 15">
    <name type="scientific">Kurthia zopfii</name>
    <dbReference type="NCBI Taxonomy" id="1650"/>
    <lineage>
        <taxon>Bacteria</taxon>
        <taxon>Bacillati</taxon>
        <taxon>Bacillota</taxon>
        <taxon>Bacilli</taxon>
        <taxon>Bacillales</taxon>
        <taxon>Caryophanaceae</taxon>
        <taxon>Kurthia</taxon>
    </lineage>
</organism>
<feature type="transmembrane region" description="Helical" evidence="12">
    <location>
        <begin position="6"/>
        <end position="21"/>
    </location>
</feature>
<evidence type="ECO:0000313" key="14">
    <source>
        <dbReference type="EMBL" id="TDR39845.1"/>
    </source>
</evidence>
<feature type="transmembrane region" description="Helical" evidence="12">
    <location>
        <begin position="127"/>
        <end position="149"/>
    </location>
</feature>
<dbReference type="Proteomes" id="UP000254330">
    <property type="component" value="Unassembled WGS sequence"/>
</dbReference>
<comment type="similarity">
    <text evidence="2 11">Belongs to the protease PrsW family.</text>
</comment>
<comment type="caution">
    <text evidence="13">The sequence shown here is derived from an EMBL/GenBank/DDBJ whole genome shotgun (WGS) entry which is preliminary data.</text>
</comment>
<evidence type="ECO:0000256" key="2">
    <source>
        <dbReference type="ARBA" id="ARBA00009165"/>
    </source>
</evidence>
<evidence type="ECO:0000313" key="16">
    <source>
        <dbReference type="Proteomes" id="UP000294641"/>
    </source>
</evidence>
<evidence type="ECO:0000256" key="4">
    <source>
        <dbReference type="ARBA" id="ARBA00022475"/>
    </source>
</evidence>
<dbReference type="EC" id="3.4.-.-" evidence="11"/>
<feature type="transmembrane region" description="Helical" evidence="12">
    <location>
        <begin position="33"/>
        <end position="54"/>
    </location>
</feature>
<dbReference type="EMBL" id="SNZG01000010">
    <property type="protein sequence ID" value="TDR39845.1"/>
    <property type="molecule type" value="Genomic_DNA"/>
</dbReference>
<keyword evidence="4 11" id="KW-1003">Cell membrane</keyword>
<dbReference type="NCBIfam" id="NF033739">
    <property type="entry name" value="intramemb_PrsW"/>
    <property type="match status" value="1"/>
</dbReference>
<evidence type="ECO:0000256" key="7">
    <source>
        <dbReference type="ARBA" id="ARBA00022801"/>
    </source>
</evidence>
<dbReference type="GO" id="GO:0006508">
    <property type="term" value="P:proteolysis"/>
    <property type="evidence" value="ECO:0007669"/>
    <property type="project" value="UniProtKB-KW"/>
</dbReference>
<dbReference type="RefSeq" id="WP_109348655.1">
    <property type="nucleotide sequence ID" value="NZ_BJUE01000014.1"/>
</dbReference>
<proteinExistence type="inferred from homology"/>
<comment type="subcellular location">
    <subcellularLocation>
        <location evidence="1">Cell membrane</location>
        <topology evidence="1">Multi-pass membrane protein</topology>
    </subcellularLocation>
</comment>
<name>A0A2U3AFU7_9BACL</name>
<feature type="transmembrane region" description="Helical" evidence="12">
    <location>
        <begin position="187"/>
        <end position="204"/>
    </location>
</feature>
<reference evidence="13 15" key="1">
    <citation type="submission" date="2018-06" db="EMBL/GenBank/DDBJ databases">
        <authorList>
            <consortium name="Pathogen Informatics"/>
            <person name="Doyle S."/>
        </authorList>
    </citation>
    <scope>NUCLEOTIDE SEQUENCE [LARGE SCALE GENOMIC DNA]</scope>
    <source>
        <strain evidence="13 15">NCTC10597</strain>
    </source>
</reference>
<evidence type="ECO:0000313" key="15">
    <source>
        <dbReference type="Proteomes" id="UP000254330"/>
    </source>
</evidence>
<protein>
    <recommendedName>
        <fullName evidence="3 11">Protease PrsW</fullName>
        <ecNumber evidence="11">3.4.-.-</ecNumber>
    </recommendedName>
    <alternativeName>
        <fullName evidence="10 11">Protease responsible for activating sigma-W</fullName>
    </alternativeName>
</protein>
<dbReference type="PIRSF" id="PIRSF016933">
    <property type="entry name" value="PrsW"/>
    <property type="match status" value="1"/>
</dbReference>
<sequence>MLILISVAIAPGLALFCFFYLRNQMATEPRKTLLQTFIYGAILTFPIMFLQYVFKEEQVFSSPIIQDVFFSSVIEEFFKWLILILLIYHHVEFDDPYDGVLYGVAVSLGFATIENIMYIMSYGVHTAFLRAILPVSSHALLGVLMGYYLGKAKFSKMNNNYQLRFMALFAPMLLHVLYNMIFTSQQNWVYFMIPFMLFLWWFGLRKVKQAHIALVHLIAEQKKERQ</sequence>
<evidence type="ECO:0000256" key="1">
    <source>
        <dbReference type="ARBA" id="ARBA00004651"/>
    </source>
</evidence>
<keyword evidence="9 11" id="KW-0472">Membrane</keyword>
<dbReference type="EMBL" id="UGNP01000001">
    <property type="protein sequence ID" value="STX09294.1"/>
    <property type="molecule type" value="Genomic_DNA"/>
</dbReference>